<sequence>MATKRKTVANDTPNEISLLNLESEENTMADTEVKLERLNNTAKVNFLNTTPTGTSKTWSILGKGVTSKENSYGAKTTDEHWIIEENERHSVDGYALGSDIEQVALKGDPVFTYIDDLMYRMKKGTALETELLEVFKYRVSETESTPKYDARLFKVLVVPDSDTLEGGTALKIKYKIQVQGDPTFGTVTFASGLPTFTEETA</sequence>
<evidence type="ECO:0000313" key="1">
    <source>
        <dbReference type="EMBL" id="DAF60510.1"/>
    </source>
</evidence>
<accession>A0A8S5TB96</accession>
<name>A0A8S5TB96_9CAUD</name>
<protein>
    <submittedName>
        <fullName evidence="1">Uncharacterized protein</fullName>
    </submittedName>
</protein>
<dbReference type="EMBL" id="BK032789">
    <property type="protein sequence ID" value="DAF60510.1"/>
    <property type="molecule type" value="Genomic_DNA"/>
</dbReference>
<organism evidence="1">
    <name type="scientific">Myoviridae sp. ctLq07</name>
    <dbReference type="NCBI Taxonomy" id="2827681"/>
    <lineage>
        <taxon>Viruses</taxon>
        <taxon>Duplodnaviria</taxon>
        <taxon>Heunggongvirae</taxon>
        <taxon>Uroviricota</taxon>
        <taxon>Caudoviricetes</taxon>
    </lineage>
</organism>
<proteinExistence type="predicted"/>
<reference evidence="1" key="1">
    <citation type="journal article" date="2021" name="Proc. Natl. Acad. Sci. U.S.A.">
        <title>A Catalog of Tens of Thousands of Viruses from Human Metagenomes Reveals Hidden Associations with Chronic Diseases.</title>
        <authorList>
            <person name="Tisza M.J."/>
            <person name="Buck C.B."/>
        </authorList>
    </citation>
    <scope>NUCLEOTIDE SEQUENCE</scope>
    <source>
        <strain evidence="1">CtLq07</strain>
    </source>
</reference>